<proteinExistence type="predicted"/>
<organism evidence="1 2">
    <name type="scientific">Sodalis glossinidius (strain morsitans)</name>
    <dbReference type="NCBI Taxonomy" id="343509"/>
    <lineage>
        <taxon>Bacteria</taxon>
        <taxon>Pseudomonadati</taxon>
        <taxon>Pseudomonadota</taxon>
        <taxon>Gammaproteobacteria</taxon>
        <taxon>Enterobacterales</taxon>
        <taxon>Bruguierivoracaceae</taxon>
        <taxon>Sodalis</taxon>
    </lineage>
</organism>
<dbReference type="InterPro" id="IPR048178">
    <property type="entry name" value="MobP1_relaxase-like"/>
</dbReference>
<name>A0A193QNY2_SODGM</name>
<dbReference type="NCBIfam" id="NF041450">
    <property type="entry name" value="MobP1"/>
    <property type="match status" value="1"/>
</dbReference>
<accession>A0A193QNY2</accession>
<dbReference type="AlphaFoldDB" id="A0A193QNY2"/>
<sequence length="225" mass="26538">MAYHKDTYSHHVHVLLRIPDNYGKRINIRKQDLRELREKFAGPLQKMGYSVTCTHKYQFGLKSELKREHDRQRGLYEVVKFGRASYRFNPKNGNQNYITLRTLKNKKEVTYWGVNLEEEIEREQIKHGSVISFKKEEATAVKVPKLDRQGKQVGWTETHRNNWRIENQGLMGIKTKPFPKEIKLDSPEQLMKHKRSMVVFKQSKAAMLALKEQLKKGIKIGSIKF</sequence>
<dbReference type="Proteomes" id="UP000245838">
    <property type="component" value="Plasmid psg1"/>
</dbReference>
<dbReference type="EMBL" id="LN854558">
    <property type="protein sequence ID" value="CRL46813.1"/>
    <property type="molecule type" value="Genomic_DNA"/>
</dbReference>
<evidence type="ECO:0000313" key="2">
    <source>
        <dbReference type="Proteomes" id="UP000245838"/>
    </source>
</evidence>
<gene>
    <name evidence="1" type="ORF">SGGMMB4_05732</name>
</gene>
<evidence type="ECO:0000313" key="1">
    <source>
        <dbReference type="EMBL" id="CRL46813.1"/>
    </source>
</evidence>
<reference evidence="2" key="1">
    <citation type="submission" date="2015-05" db="EMBL/GenBank/DDBJ databases">
        <authorList>
            <person name="Goodhead I."/>
        </authorList>
    </citation>
    <scope>NUCLEOTIDE SEQUENCE [LARGE SCALE GENOMIC DNA]</scope>
    <source>
        <strain evidence="2">morsitans</strain>
        <plasmid evidence="2">psg1</plasmid>
    </source>
</reference>
<geneLocation type="plasmid" evidence="2">
    <name>psg1</name>
</geneLocation>
<protein>
    <submittedName>
        <fullName evidence="1">Uncharacterized protein</fullName>
    </submittedName>
</protein>